<reference evidence="1" key="2">
    <citation type="book" date="2010" name="PROCEEDINGS OF 13TH INTERNATIONAL CONFERENCE ON HARMFUL ALGAE" publisher="International Society For The Study of Harmful Algae" city="Hong Kong, China">
        <title>Dinoflagellate meta-transcriptomics enabled by spliced leader.</title>
        <editorList>
            <person name="Unknown A."/>
        </editorList>
        <authorList>
            <person name="Lin S."/>
            <person name="Zhang H."/>
        </authorList>
    </citation>
    <scope>NUCLEOTIDE SEQUENCE</scope>
    <source>
        <strain evidence="1">CCMP696</strain>
    </source>
</reference>
<sequence>HSLWCAEAAINLGACKSVPSPLILYSHVPPVCLGDFCHARPQGRTDFEARHVRELVLGPDSCHHDFRGELLQQCACGPGPLSRLPVLCLGFPGHRNDVVASKRRRELGFRCRGLAAFPARPQGGHGRGAHECASVALADAISIDSHAAGPGLPGARLLVGPSDIRHHVCLQRQAGRSRRHESCCWFLAVRLAGALLDSADLCRHAPVFRLHVVPAALGDAHQSVVQEVPTRSTMTSVICLPWANDIIDAKAAEL</sequence>
<protein>
    <submittedName>
        <fullName evidence="1">Uncharacterized protein</fullName>
    </submittedName>
</protein>
<dbReference type="AlphaFoldDB" id="E8Z6X7"/>
<organism evidence="1">
    <name type="scientific">Prorocentrum minimum</name>
    <name type="common">Dinoflagellate</name>
    <name type="synonym">Exuviaella minima</name>
    <dbReference type="NCBI Taxonomy" id="39449"/>
    <lineage>
        <taxon>Eukaryota</taxon>
        <taxon>Sar</taxon>
        <taxon>Alveolata</taxon>
        <taxon>Dinophyceae</taxon>
        <taxon>Prorocentrales</taxon>
        <taxon>Prorocentraceae</taxon>
        <taxon>Prorocentrum</taxon>
    </lineage>
</organism>
<feature type="non-terminal residue" evidence="1">
    <location>
        <position position="1"/>
    </location>
</feature>
<dbReference type="EMBL" id="FJ600191">
    <property type="protein sequence ID" value="ACU45207.1"/>
    <property type="molecule type" value="mRNA"/>
</dbReference>
<proteinExistence type="evidence at transcript level"/>
<name>E8Z6X7_PROMN</name>
<accession>E8Z6X7</accession>
<feature type="non-terminal residue" evidence="1">
    <location>
        <position position="254"/>
    </location>
</feature>
<evidence type="ECO:0000313" key="1">
    <source>
        <dbReference type="EMBL" id="ACU45207.1"/>
    </source>
</evidence>
<reference evidence="1" key="1">
    <citation type="submission" date="2008-12" db="EMBL/GenBank/DDBJ databases">
        <authorList>
            <person name="Zhang H."/>
            <person name="Lin S."/>
        </authorList>
    </citation>
    <scope>NUCLEOTIDE SEQUENCE</scope>
    <source>
        <strain evidence="1">CCMP696</strain>
    </source>
</reference>